<dbReference type="WBParaSite" id="HDID_0000793001-mRNA-1">
    <property type="protein sequence ID" value="HDID_0000793001-mRNA-1"/>
    <property type="gene ID" value="HDID_0000793001"/>
</dbReference>
<evidence type="ECO:0000259" key="3">
    <source>
        <dbReference type="Pfam" id="PF26116"/>
    </source>
</evidence>
<evidence type="ECO:0000256" key="2">
    <source>
        <dbReference type="SAM" id="MobiDB-lite"/>
    </source>
</evidence>
<feature type="compositionally biased region" description="Low complexity" evidence="2">
    <location>
        <begin position="88"/>
        <end position="99"/>
    </location>
</feature>
<proteinExistence type="inferred from homology"/>
<sequence>MTFNSSYFSEIRIRENERYMTPSPTDTDSQSVMNLASDVAEQLSVTLQACLRTCVRQHAFPSLQPTTMPSSSFSQQDLPIRTQQHGPSSNFSTTSLSNSAAPTTSANQWLSGDFNSGSSSQPSNTTFTPSSDLRSHSPMNRLNGGNYHSVNQPQGSPLLQIPPPPPLLSVSSREEVNQMSGGRLSNRSADFPSETPPGHSPPTSQYADAILSTKQFTPKIRLDSSWRPIGNSSSGKTEQDIERWSNRDNDDKVIYPTKSKGSPQYRYPIQVSQETNKSGNLEDAYNDLVQKLVEKRAAAKRPERLIDMTFAELEAEKLLMQRTLLNFESTYGRPTERKDRILLRPVYDRYRCVKRLLAAGASHNRGSIPFTPAHTFAPPDILESAESLSPLKIHTPNSAIKPITPHSDVNVSIVGNSSKDSVTDRDQPSIPIRSQRIRSSNESFDYHLIPPSSVTSRCTSVNYSTDPKSTPNEWFGSLGVSRTSGQRMRHPLRHSDNEENDMAKSRLAQSMHETFAMDSQREEEVEEDETVGRQTPINKGSSGSSVSPPLPDYSRLAPQQQFAKPRQNLLTTQSQTHTQGLGGINGGLSKESSLENYQQSFRQSSRQFFQIPMGPLPQRRQQVQPSPPHVQRQSYQIRINLLTGEDPETGKPLDQAIADYVRKYATFSGMELQTELNSVKESKKTLQKFLKEFEHDFERKNGRKVEADDRQPLNPEYMHYKMLKARLASLERLLEARSSRISH</sequence>
<dbReference type="EMBL" id="UYSG01010999">
    <property type="protein sequence ID" value="VDL60246.1"/>
    <property type="molecule type" value="Genomic_DNA"/>
</dbReference>
<evidence type="ECO:0000313" key="6">
    <source>
        <dbReference type="WBParaSite" id="HDID_0000793001-mRNA-1"/>
    </source>
</evidence>
<feature type="region of interest" description="Disordered" evidence="2">
    <location>
        <begin position="477"/>
        <end position="500"/>
    </location>
</feature>
<organism evidence="6">
    <name type="scientific">Hymenolepis diminuta</name>
    <name type="common">Rat tapeworm</name>
    <dbReference type="NCBI Taxonomy" id="6216"/>
    <lineage>
        <taxon>Eukaryota</taxon>
        <taxon>Metazoa</taxon>
        <taxon>Spiralia</taxon>
        <taxon>Lophotrochozoa</taxon>
        <taxon>Platyhelminthes</taxon>
        <taxon>Cestoda</taxon>
        <taxon>Eucestoda</taxon>
        <taxon>Cyclophyllidea</taxon>
        <taxon>Hymenolepididae</taxon>
        <taxon>Hymenolepis</taxon>
    </lineage>
</organism>
<reference evidence="6" key="1">
    <citation type="submission" date="2016-04" db="UniProtKB">
        <authorList>
            <consortium name="WormBaseParasite"/>
        </authorList>
    </citation>
    <scope>IDENTIFICATION</scope>
</reference>
<dbReference type="AlphaFoldDB" id="A0A158QEU5"/>
<feature type="region of interest" description="Disordered" evidence="2">
    <location>
        <begin position="62"/>
        <end position="205"/>
    </location>
</feature>
<dbReference type="Pfam" id="PF26116">
    <property type="entry name" value="FAM13A"/>
    <property type="match status" value="1"/>
</dbReference>
<evidence type="ECO:0000313" key="5">
    <source>
        <dbReference type="Proteomes" id="UP000274504"/>
    </source>
</evidence>
<gene>
    <name evidence="4" type="ORF">HDID_LOCUS7928</name>
</gene>
<evidence type="ECO:0000313" key="4">
    <source>
        <dbReference type="EMBL" id="VDL60246.1"/>
    </source>
</evidence>
<feature type="region of interest" description="Disordered" evidence="2">
    <location>
        <begin position="222"/>
        <end position="261"/>
    </location>
</feature>
<feature type="compositionally biased region" description="Basic and acidic residues" evidence="2">
    <location>
        <begin position="237"/>
        <end position="253"/>
    </location>
</feature>
<dbReference type="PANTHER" id="PTHR15904:SF17">
    <property type="entry name" value="RHO-GAP DOMAIN-CONTAINING PROTEIN"/>
    <property type="match status" value="1"/>
</dbReference>
<feature type="compositionally biased region" description="Polar residues" evidence="2">
    <location>
        <begin position="100"/>
        <end position="140"/>
    </location>
</feature>
<evidence type="ECO:0000256" key="1">
    <source>
        <dbReference type="ARBA" id="ARBA00007549"/>
    </source>
</evidence>
<reference evidence="4 5" key="2">
    <citation type="submission" date="2018-11" db="EMBL/GenBank/DDBJ databases">
        <authorList>
            <consortium name="Pathogen Informatics"/>
        </authorList>
    </citation>
    <scope>NUCLEOTIDE SEQUENCE [LARGE SCALE GENOMIC DNA]</scope>
</reference>
<dbReference type="OrthoDB" id="185175at2759"/>
<name>A0A158QEU5_HYMDI</name>
<comment type="similarity">
    <text evidence="1">Belongs to the FAM13 family.</text>
</comment>
<feature type="region of interest" description="Disordered" evidence="2">
    <location>
        <begin position="517"/>
        <end position="555"/>
    </location>
</feature>
<dbReference type="Proteomes" id="UP000274504">
    <property type="component" value="Unassembled WGS sequence"/>
</dbReference>
<accession>A0A158QEU5</accession>
<feature type="region of interest" description="Disordered" evidence="2">
    <location>
        <begin position="574"/>
        <end position="601"/>
    </location>
</feature>
<dbReference type="STRING" id="6216.A0A158QEU5"/>
<dbReference type="PANTHER" id="PTHR15904">
    <property type="entry name" value="FAM13"/>
    <property type="match status" value="1"/>
</dbReference>
<dbReference type="InterPro" id="IPR059029">
    <property type="entry name" value="FAM13A_dom"/>
</dbReference>
<feature type="compositionally biased region" description="Polar residues" evidence="2">
    <location>
        <begin position="63"/>
        <end position="87"/>
    </location>
</feature>
<feature type="compositionally biased region" description="Polar residues" evidence="2">
    <location>
        <begin position="177"/>
        <end position="188"/>
    </location>
</feature>
<dbReference type="InterPro" id="IPR039102">
    <property type="entry name" value="FAM13"/>
</dbReference>
<protein>
    <submittedName>
        <fullName evidence="6">ANK_REP_REGION domain-containing protein</fullName>
    </submittedName>
</protein>
<feature type="domain" description="FAM13A-like" evidence="3">
    <location>
        <begin position="669"/>
        <end position="736"/>
    </location>
</feature>